<feature type="signal peptide" evidence="1">
    <location>
        <begin position="1"/>
        <end position="19"/>
    </location>
</feature>
<dbReference type="HOGENOM" id="CLU_414391_0_0_10"/>
<feature type="chain" id="PRO_5003208694" description="Ricin B lectin domain-containing protein" evidence="1">
    <location>
        <begin position="20"/>
        <end position="662"/>
    </location>
</feature>
<evidence type="ECO:0000313" key="4">
    <source>
        <dbReference type="Proteomes" id="UP000003874"/>
    </source>
</evidence>
<name>E6MSC7_9BACT</name>
<dbReference type="EMBL" id="AEQO01000184">
    <property type="protein sequence ID" value="EFV03457.1"/>
    <property type="molecule type" value="Genomic_DNA"/>
</dbReference>
<proteinExistence type="predicted"/>
<dbReference type="RefSeq" id="WP_007135645.1">
    <property type="nucleotide sequence ID" value="NZ_GL629647.1"/>
</dbReference>
<comment type="caution">
    <text evidence="3">The sequence shown here is derived from an EMBL/GenBank/DDBJ whole genome shotgun (WGS) entry which is preliminary data.</text>
</comment>
<sequence>MKKLLVLFLFLLSVCSVNARFYSYNCYSDKPAYIYNNYAVWYASDLTIQPGSAINAGLRFDLDFSTHKLPVNGLILAIGVSENQKFSPAFELVQNGQQLQLKRKVEIGSEVHDFIQDCWTPNLLKPLRNYHLVFEFDETRCRILLWERGSESNQQCEYTFYGIMSTKTKEILGTTTTLNHLLSMATNRDYYPNIVTARDLGYGVGVEVPPPPTQISWLKLENVNSGMNFSLYENATHEGISIVQRDQKTKGCADIWEMIPTYMPSRIPTGYNARLKNILTSFDASIKGCASTERIPLINENTSDCNLWLFYNPLGRTNKFNLHNRQHGLFAVVKDASKYDGTTIWTWFTGQSENSQWKIQKVEFPQAEIESGTYTLKNKYSEHCIVPKYIDYNYHELIQASPKLQNTTWYVRKQPNGLVTLQNVDTKEYMVTYNAELENRVPIVQWETAVSGNSKWIIKKAGIYHTLKNLNSDAYVQPDLYYPSQANVAIQQNTAIGEPMYWSLNQFSYGPKELLGGMYRIRHSVTGQILGVQKSSTAIGAPLIAKDRALDPSDWWTFIFEETGGVAVQNVRSNLFMDIEGSSTESDAFSVQSSRDTDKRGHSLWVIEPLSSEHVVRIKNVHSGKYLCLKRLPQPGENLKVTQVELTQETETSTVWMLEMIY</sequence>
<dbReference type="Proteomes" id="UP000003874">
    <property type="component" value="Unassembled WGS sequence"/>
</dbReference>
<keyword evidence="1" id="KW-0732">Signal</keyword>
<dbReference type="CDD" id="cd00161">
    <property type="entry name" value="beta-trefoil_Ricin-like"/>
    <property type="match status" value="3"/>
</dbReference>
<dbReference type="STRING" id="888832.HMPREF9420_2395"/>
<accession>E6MSC7</accession>
<dbReference type="InterPro" id="IPR000772">
    <property type="entry name" value="Ricin_B_lectin"/>
</dbReference>
<reference evidence="3 4" key="1">
    <citation type="submission" date="2010-12" db="EMBL/GenBank/DDBJ databases">
        <authorList>
            <person name="Muzny D."/>
            <person name="Qin X."/>
            <person name="Deng J."/>
            <person name="Jiang H."/>
            <person name="Liu Y."/>
            <person name="Qu J."/>
            <person name="Song X.-Z."/>
            <person name="Zhang L."/>
            <person name="Thornton R."/>
            <person name="Coyle M."/>
            <person name="Francisco L."/>
            <person name="Jackson L."/>
            <person name="Javaid M."/>
            <person name="Korchina V."/>
            <person name="Kovar C."/>
            <person name="Mata R."/>
            <person name="Mathew T."/>
            <person name="Ngo R."/>
            <person name="Nguyen L."/>
            <person name="Nguyen N."/>
            <person name="Okwuonu G."/>
            <person name="Ongeri F."/>
            <person name="Pham C."/>
            <person name="Simmons D."/>
            <person name="Wilczek-Boney K."/>
            <person name="Hale W."/>
            <person name="Jakkamsetti A."/>
            <person name="Pham P."/>
            <person name="Ruth R."/>
            <person name="San Lucas F."/>
            <person name="Warren J."/>
            <person name="Zhang J."/>
            <person name="Zhao Z."/>
            <person name="Zhou C."/>
            <person name="Zhu D."/>
            <person name="Lee S."/>
            <person name="Bess C."/>
            <person name="Blankenburg K."/>
            <person name="Forbes L."/>
            <person name="Fu Q."/>
            <person name="Gubbala S."/>
            <person name="Hirani K."/>
            <person name="Jayaseelan J.C."/>
            <person name="Lara F."/>
            <person name="Munidasa M."/>
            <person name="Palculict T."/>
            <person name="Patil S."/>
            <person name="Pu L.-L."/>
            <person name="Saada N."/>
            <person name="Tang L."/>
            <person name="Weissenberger G."/>
            <person name="Zhu Y."/>
            <person name="Hemphill L."/>
            <person name="Shang Y."/>
            <person name="Youmans B."/>
            <person name="Ayvaz T."/>
            <person name="Ross M."/>
            <person name="Santibanez J."/>
            <person name="Aqrawi P."/>
            <person name="Gross S."/>
            <person name="Joshi V."/>
            <person name="Fowler G."/>
            <person name="Nazareth L."/>
            <person name="Reid J."/>
            <person name="Worley K."/>
            <person name="Petrosino J."/>
            <person name="Highlander S."/>
            <person name="Gibbs R."/>
        </authorList>
    </citation>
    <scope>NUCLEOTIDE SEQUENCE [LARGE SCALE GENOMIC DNA]</scope>
    <source>
        <strain evidence="3 4">DSM 15606</strain>
    </source>
</reference>
<gene>
    <name evidence="3" type="ORF">HMPREF9420_2395</name>
</gene>
<organism evidence="3 4">
    <name type="scientific">Segatella salivae DSM 15606</name>
    <dbReference type="NCBI Taxonomy" id="888832"/>
    <lineage>
        <taxon>Bacteria</taxon>
        <taxon>Pseudomonadati</taxon>
        <taxon>Bacteroidota</taxon>
        <taxon>Bacteroidia</taxon>
        <taxon>Bacteroidales</taxon>
        <taxon>Prevotellaceae</taxon>
        <taxon>Segatella</taxon>
    </lineage>
</organism>
<dbReference type="InterPro" id="IPR035992">
    <property type="entry name" value="Ricin_B-like_lectins"/>
</dbReference>
<protein>
    <recommendedName>
        <fullName evidence="2">Ricin B lectin domain-containing protein</fullName>
    </recommendedName>
</protein>
<dbReference type="AlphaFoldDB" id="E6MSC7"/>
<feature type="domain" description="Ricin B lectin" evidence="2">
    <location>
        <begin position="305"/>
        <end position="385"/>
    </location>
</feature>
<feature type="domain" description="Ricin B lectin" evidence="2">
    <location>
        <begin position="556"/>
        <end position="630"/>
    </location>
</feature>
<evidence type="ECO:0000313" key="3">
    <source>
        <dbReference type="EMBL" id="EFV03457.1"/>
    </source>
</evidence>
<evidence type="ECO:0000259" key="2">
    <source>
        <dbReference type="Pfam" id="PF14200"/>
    </source>
</evidence>
<evidence type="ECO:0000256" key="1">
    <source>
        <dbReference type="SAM" id="SignalP"/>
    </source>
</evidence>
<dbReference type="Gene3D" id="2.80.10.50">
    <property type="match status" value="3"/>
</dbReference>
<dbReference type="Pfam" id="PF14200">
    <property type="entry name" value="RicinB_lectin_2"/>
    <property type="match status" value="2"/>
</dbReference>
<dbReference type="SUPFAM" id="SSF50370">
    <property type="entry name" value="Ricin B-like lectins"/>
    <property type="match status" value="3"/>
</dbReference>
<keyword evidence="4" id="KW-1185">Reference proteome</keyword>